<sequence length="205" mass="22104">MALHMTKTQLALADAGVLTAGVQQPRTEAKVIPIALSAPIPGLQDDESFLFILNQAMLFDLTASTDDIRSSHHVAATAILFNMALSLHHSGVRHHNAGNIEKACYLYDMCASKLAPGILSQVEQHAAVGLLVTMGSLSNQAQIQYMYQVRGSHEAATSLVIQMHELMMSTSVSFDSTIWASEQLCEMMLNAHMLLAVKDMPAAAA</sequence>
<dbReference type="AlphaFoldDB" id="A0A9N8HY83"/>
<protein>
    <submittedName>
        <fullName evidence="1">Uncharacterized protein</fullName>
    </submittedName>
</protein>
<proteinExistence type="predicted"/>
<evidence type="ECO:0000313" key="2">
    <source>
        <dbReference type="Proteomes" id="UP001153069"/>
    </source>
</evidence>
<organism evidence="1 2">
    <name type="scientific">Seminavis robusta</name>
    <dbReference type="NCBI Taxonomy" id="568900"/>
    <lineage>
        <taxon>Eukaryota</taxon>
        <taxon>Sar</taxon>
        <taxon>Stramenopiles</taxon>
        <taxon>Ochrophyta</taxon>
        <taxon>Bacillariophyta</taxon>
        <taxon>Bacillariophyceae</taxon>
        <taxon>Bacillariophycidae</taxon>
        <taxon>Naviculales</taxon>
        <taxon>Naviculaceae</taxon>
        <taxon>Seminavis</taxon>
    </lineage>
</organism>
<accession>A0A9N8HY83</accession>
<reference evidence="1" key="1">
    <citation type="submission" date="2020-06" db="EMBL/GenBank/DDBJ databases">
        <authorList>
            <consortium name="Plant Systems Biology data submission"/>
        </authorList>
    </citation>
    <scope>NUCLEOTIDE SEQUENCE</scope>
    <source>
        <strain evidence="1">D6</strain>
    </source>
</reference>
<dbReference type="Proteomes" id="UP001153069">
    <property type="component" value="Unassembled WGS sequence"/>
</dbReference>
<keyword evidence="2" id="KW-1185">Reference proteome</keyword>
<evidence type="ECO:0000313" key="1">
    <source>
        <dbReference type="EMBL" id="CAB9529150.1"/>
    </source>
</evidence>
<dbReference type="EMBL" id="CAICTM010002411">
    <property type="protein sequence ID" value="CAB9529150.1"/>
    <property type="molecule type" value="Genomic_DNA"/>
</dbReference>
<comment type="caution">
    <text evidence="1">The sequence shown here is derived from an EMBL/GenBank/DDBJ whole genome shotgun (WGS) entry which is preliminary data.</text>
</comment>
<gene>
    <name evidence="1" type="ORF">SEMRO_2413_G326770.1</name>
</gene>
<name>A0A9N8HY83_9STRA</name>